<dbReference type="NCBIfam" id="NF047356">
    <property type="entry name" value="RNA_bind_RnpM"/>
    <property type="match status" value="1"/>
</dbReference>
<protein>
    <recommendedName>
        <fullName evidence="1">YlxR domain-containing protein</fullName>
    </recommendedName>
</protein>
<comment type="caution">
    <text evidence="2">The sequence shown here is derived from an EMBL/GenBank/DDBJ whole genome shotgun (WGS) entry which is preliminary data.</text>
</comment>
<dbReference type="Gene3D" id="3.30.1230.10">
    <property type="entry name" value="YlxR-like"/>
    <property type="match status" value="1"/>
</dbReference>
<dbReference type="STRING" id="883114.HMPREF9709_00739"/>
<sequence length="84" mass="9693">MKKSNIKLRKCIVCTLQKDKDDLIRIVRDKEGKISIDNSGKLNGRGAYICKNKECIQQAIETKVLNRHLKSKVDDDIYKELEAM</sequence>
<dbReference type="PANTHER" id="PTHR34215">
    <property type="entry name" value="BLL0784 PROTEIN"/>
    <property type="match status" value="1"/>
</dbReference>
<keyword evidence="3" id="KW-1185">Reference proteome</keyword>
<dbReference type="OrthoDB" id="9813251at2"/>
<dbReference type="InterPro" id="IPR037465">
    <property type="entry name" value="YlxR"/>
</dbReference>
<dbReference type="PANTHER" id="PTHR34215:SF1">
    <property type="entry name" value="YLXR DOMAIN-CONTAINING PROTEIN"/>
    <property type="match status" value="1"/>
</dbReference>
<evidence type="ECO:0000313" key="2">
    <source>
        <dbReference type="EMBL" id="EHR34432.1"/>
    </source>
</evidence>
<dbReference type="GeneID" id="96998742"/>
<organism evidence="2 3">
    <name type="scientific">Helcococcus kunzii ATCC 51366</name>
    <dbReference type="NCBI Taxonomy" id="883114"/>
    <lineage>
        <taxon>Bacteria</taxon>
        <taxon>Bacillati</taxon>
        <taxon>Bacillota</taxon>
        <taxon>Tissierellia</taxon>
        <taxon>Tissierellales</taxon>
        <taxon>Peptoniphilaceae</taxon>
        <taxon>Helcococcus</taxon>
    </lineage>
</organism>
<proteinExistence type="predicted"/>
<dbReference type="InterPro" id="IPR035931">
    <property type="entry name" value="YlxR-like_sf"/>
</dbReference>
<dbReference type="SUPFAM" id="SSF64376">
    <property type="entry name" value="YlxR-like"/>
    <property type="match status" value="1"/>
</dbReference>
<dbReference type="EMBL" id="AGEI01000020">
    <property type="protein sequence ID" value="EHR34432.1"/>
    <property type="molecule type" value="Genomic_DNA"/>
</dbReference>
<dbReference type="InterPro" id="IPR007393">
    <property type="entry name" value="YlxR_dom"/>
</dbReference>
<reference evidence="2 3" key="1">
    <citation type="submission" date="2012-01" db="EMBL/GenBank/DDBJ databases">
        <title>The Genome Sequence of Helcococcus kunzii ATCC 51366.</title>
        <authorList>
            <consortium name="The Broad Institute Genome Sequencing Platform"/>
            <person name="Earl A."/>
            <person name="Ward D."/>
            <person name="Feldgarden M."/>
            <person name="Gevers D."/>
            <person name="Huys G."/>
            <person name="Young S.K."/>
            <person name="Zeng Q."/>
            <person name="Gargeya S."/>
            <person name="Fitzgerald M."/>
            <person name="Haas B."/>
            <person name="Abouelleil A."/>
            <person name="Alvarado L."/>
            <person name="Arachchi H.M."/>
            <person name="Berlin A."/>
            <person name="Chapman S.B."/>
            <person name="Gearin G."/>
            <person name="Goldberg J."/>
            <person name="Griggs A."/>
            <person name="Gujja S."/>
            <person name="Hansen M."/>
            <person name="Heiman D."/>
            <person name="Howarth C."/>
            <person name="Larimer J."/>
            <person name="Lui A."/>
            <person name="MacDonald P.J.P."/>
            <person name="McCowen C."/>
            <person name="Montmayeur A."/>
            <person name="Murphy C."/>
            <person name="Neiman D."/>
            <person name="Pearson M."/>
            <person name="Priest M."/>
            <person name="Roberts A."/>
            <person name="Saif S."/>
            <person name="Shea T."/>
            <person name="Sisk P."/>
            <person name="Stolte C."/>
            <person name="Sykes S."/>
            <person name="Wortman J."/>
            <person name="Nusbaum C."/>
            <person name="Birren B."/>
        </authorList>
    </citation>
    <scope>NUCLEOTIDE SEQUENCE [LARGE SCALE GENOMIC DNA]</scope>
    <source>
        <strain evidence="2 3">ATCC 51366</strain>
    </source>
</reference>
<dbReference type="HOGENOM" id="CLU_147970_2_1_9"/>
<evidence type="ECO:0000259" key="1">
    <source>
        <dbReference type="Pfam" id="PF04296"/>
    </source>
</evidence>
<name>H3NN28_9FIRM</name>
<dbReference type="eggNOG" id="COG2740">
    <property type="taxonomic scope" value="Bacteria"/>
</dbReference>
<evidence type="ECO:0000313" key="3">
    <source>
        <dbReference type="Proteomes" id="UP000004191"/>
    </source>
</evidence>
<dbReference type="AlphaFoldDB" id="H3NN28"/>
<dbReference type="Proteomes" id="UP000004191">
    <property type="component" value="Unassembled WGS sequence"/>
</dbReference>
<feature type="domain" description="YlxR" evidence="1">
    <location>
        <begin position="9"/>
        <end position="82"/>
    </location>
</feature>
<accession>H3NN28</accession>
<dbReference type="RefSeq" id="WP_005398085.1">
    <property type="nucleotide sequence ID" value="NZ_JH601088.1"/>
</dbReference>
<dbReference type="Pfam" id="PF04296">
    <property type="entry name" value="YlxR"/>
    <property type="match status" value="1"/>
</dbReference>
<dbReference type="PATRIC" id="fig|883114.3.peg.732"/>
<dbReference type="CDD" id="cd00279">
    <property type="entry name" value="YlxR"/>
    <property type="match status" value="1"/>
</dbReference>
<gene>
    <name evidence="2" type="ORF">HMPREF9709_00739</name>
</gene>